<feature type="transmembrane region" description="Helical" evidence="7">
    <location>
        <begin position="176"/>
        <end position="197"/>
    </location>
</feature>
<feature type="transmembrane region" description="Helical" evidence="7">
    <location>
        <begin position="223"/>
        <end position="241"/>
    </location>
</feature>
<organism evidence="8 9">
    <name type="scientific">Sinorhizobium mexicanum</name>
    <dbReference type="NCBI Taxonomy" id="375549"/>
    <lineage>
        <taxon>Bacteria</taxon>
        <taxon>Pseudomonadati</taxon>
        <taxon>Pseudomonadota</taxon>
        <taxon>Alphaproteobacteria</taxon>
        <taxon>Hyphomicrobiales</taxon>
        <taxon>Rhizobiaceae</taxon>
        <taxon>Sinorhizobium/Ensifer group</taxon>
        <taxon>Sinorhizobium</taxon>
    </lineage>
</organism>
<name>A0A859QW65_9HYPH</name>
<comment type="similarity">
    <text evidence="7">Belongs to the binding-protein-dependent transport system permease family.</text>
</comment>
<dbReference type="CDD" id="cd06261">
    <property type="entry name" value="TM_PBP2"/>
    <property type="match status" value="1"/>
</dbReference>
<protein>
    <submittedName>
        <fullName evidence="8">Sugar ABC transporter permease</fullName>
    </submittedName>
</protein>
<accession>A0A859QW65</accession>
<keyword evidence="5 7" id="KW-1133">Transmembrane helix</keyword>
<geneLocation type="plasmid" evidence="9">
    <name>pemeittgr7c</name>
</geneLocation>
<evidence type="ECO:0000256" key="2">
    <source>
        <dbReference type="ARBA" id="ARBA00022448"/>
    </source>
</evidence>
<dbReference type="GO" id="GO:0055085">
    <property type="term" value="P:transmembrane transport"/>
    <property type="evidence" value="ECO:0007669"/>
    <property type="project" value="InterPro"/>
</dbReference>
<feature type="transmembrane region" description="Helical" evidence="7">
    <location>
        <begin position="275"/>
        <end position="297"/>
    </location>
</feature>
<dbReference type="KEGG" id="emx:FKV68_25210"/>
<feature type="transmembrane region" description="Helical" evidence="7">
    <location>
        <begin position="25"/>
        <end position="46"/>
    </location>
</feature>
<comment type="subcellular location">
    <subcellularLocation>
        <location evidence="1 7">Cell membrane</location>
        <topology evidence="1 7">Multi-pass membrane protein</topology>
    </subcellularLocation>
</comment>
<dbReference type="Gene3D" id="1.10.3720.10">
    <property type="entry name" value="MetI-like"/>
    <property type="match status" value="1"/>
</dbReference>
<dbReference type="Proteomes" id="UP000510721">
    <property type="component" value="Plasmid pEmeITTGR7c"/>
</dbReference>
<dbReference type="SUPFAM" id="SSF161098">
    <property type="entry name" value="MetI-like"/>
    <property type="match status" value="1"/>
</dbReference>
<evidence type="ECO:0000313" key="8">
    <source>
        <dbReference type="EMBL" id="QLL64706.1"/>
    </source>
</evidence>
<feature type="transmembrane region" description="Helical" evidence="7">
    <location>
        <begin position="117"/>
        <end position="140"/>
    </location>
</feature>
<feature type="transmembrane region" description="Helical" evidence="7">
    <location>
        <begin position="253"/>
        <end position="269"/>
    </location>
</feature>
<evidence type="ECO:0000256" key="3">
    <source>
        <dbReference type="ARBA" id="ARBA00022475"/>
    </source>
</evidence>
<dbReference type="RefSeq" id="WP_180943165.1">
    <property type="nucleotide sequence ID" value="NZ_CP041241.1"/>
</dbReference>
<dbReference type="InterPro" id="IPR035906">
    <property type="entry name" value="MetI-like_sf"/>
</dbReference>
<keyword evidence="6 7" id="KW-0472">Membrane</keyword>
<keyword evidence="3" id="KW-1003">Cell membrane</keyword>
<gene>
    <name evidence="8" type="ORF">FKV68_25210</name>
</gene>
<dbReference type="Pfam" id="PF00528">
    <property type="entry name" value="BPD_transp_1"/>
    <property type="match status" value="1"/>
</dbReference>
<evidence type="ECO:0000256" key="4">
    <source>
        <dbReference type="ARBA" id="ARBA00022692"/>
    </source>
</evidence>
<reference evidence="8 9" key="1">
    <citation type="submission" date="2019-06" db="EMBL/GenBank/DDBJ databases">
        <title>Complete genome sequence of Ensifer mexicanus ITTG R7 isolated from nodules of Acacia angustissima (Mill.) Kuntze.</title>
        <authorList>
            <person name="Rincon-Rosales R."/>
            <person name="Rogel M.A."/>
            <person name="Guerrero G."/>
            <person name="Rincon-Molina C.I."/>
            <person name="Lopez-Lopez A."/>
            <person name="Martinez-Romero E."/>
        </authorList>
    </citation>
    <scope>NUCLEOTIDE SEQUENCE [LARGE SCALE GENOMIC DNA]</scope>
    <source>
        <strain evidence="8 9">ITTG R7</strain>
        <plasmid evidence="9">pemeittgr7c</plasmid>
    </source>
</reference>
<keyword evidence="9" id="KW-1185">Reference proteome</keyword>
<sequence length="305" mass="33802">MAAETTTTEVRVRSRARHEPWLDRMVLPTLVVMAVVVGYPIVYTIALSVQNYNLLDFRPAAYVGAANYTKLAGDPIFWGSLTNTAVYTFGSVGVSALLGLALALLMENLGGARFRAIRALLLTPWAVPFVVVAFLFRYMYLQNGGVINAVLLSTGIIDAPIPWLNSSTLALPAVMVANIWAMAPFFFLLLSAALSAIPNEVIESARVDRAGTWGMIWHIKLPFLRNPLLISSLLMVISNFNDFAKIWAMTQGGPGYSTSTLVVYVYRLAFERFEFGYASAVGVIWLIMLMVLAWIYMRVLRMESR</sequence>
<dbReference type="PANTHER" id="PTHR43005:SF1">
    <property type="entry name" value="SPERMIDINE_PUTRESCINE TRANSPORT SYSTEM PERMEASE PROTEIN"/>
    <property type="match status" value="1"/>
</dbReference>
<keyword evidence="2 7" id="KW-0813">Transport</keyword>
<dbReference type="EMBL" id="CP041241">
    <property type="protein sequence ID" value="QLL64706.1"/>
    <property type="molecule type" value="Genomic_DNA"/>
</dbReference>
<evidence type="ECO:0000256" key="1">
    <source>
        <dbReference type="ARBA" id="ARBA00004651"/>
    </source>
</evidence>
<evidence type="ECO:0000313" key="9">
    <source>
        <dbReference type="Proteomes" id="UP000510721"/>
    </source>
</evidence>
<dbReference type="AlphaFoldDB" id="A0A859QW65"/>
<evidence type="ECO:0000256" key="5">
    <source>
        <dbReference type="ARBA" id="ARBA00022989"/>
    </source>
</evidence>
<feature type="transmembrane region" description="Helical" evidence="7">
    <location>
        <begin position="85"/>
        <end position="105"/>
    </location>
</feature>
<evidence type="ECO:0000256" key="7">
    <source>
        <dbReference type="RuleBase" id="RU363032"/>
    </source>
</evidence>
<keyword evidence="4 7" id="KW-0812">Transmembrane</keyword>
<dbReference type="PANTHER" id="PTHR43005">
    <property type="entry name" value="BLR7065 PROTEIN"/>
    <property type="match status" value="1"/>
</dbReference>
<evidence type="ECO:0000256" key="6">
    <source>
        <dbReference type="ARBA" id="ARBA00023136"/>
    </source>
</evidence>
<proteinExistence type="inferred from homology"/>
<keyword evidence="8" id="KW-0614">Plasmid</keyword>
<dbReference type="PROSITE" id="PS50928">
    <property type="entry name" value="ABC_TM1"/>
    <property type="match status" value="1"/>
</dbReference>
<dbReference type="GO" id="GO:0005886">
    <property type="term" value="C:plasma membrane"/>
    <property type="evidence" value="ECO:0007669"/>
    <property type="project" value="UniProtKB-SubCell"/>
</dbReference>
<dbReference type="InterPro" id="IPR000515">
    <property type="entry name" value="MetI-like"/>
</dbReference>